<keyword evidence="8" id="KW-1185">Reference proteome</keyword>
<proteinExistence type="inferred from homology"/>
<dbReference type="Pfam" id="PF08031">
    <property type="entry name" value="BBE"/>
    <property type="match status" value="1"/>
</dbReference>
<evidence type="ECO:0000256" key="4">
    <source>
        <dbReference type="ARBA" id="ARBA00022827"/>
    </source>
</evidence>
<dbReference type="InterPro" id="IPR016167">
    <property type="entry name" value="FAD-bd_PCMH_sub1"/>
</dbReference>
<dbReference type="Gene3D" id="3.40.462.20">
    <property type="match status" value="1"/>
</dbReference>
<dbReference type="AlphaFoldDB" id="A0A1L9PHE1"/>
<keyword evidence="3" id="KW-0285">Flavoprotein</keyword>
<sequence>MIFLTQQLALQLREELEGTRAQVLAYESEGYAKSIQRWSDTCEKEAGAIVRVTSTSEVSIVIKFARKHHVKFVVEAGGHSTTGASASHGGIVISMTTMRNVMTDPASHTVCVQGGATWEDVNNSTANYGLAVVGPTANQTGVGGSTLGGGYGWLTGQYGLIIDQLLSAKMVLADGSVVEASEENNPDLFWAVRGAGQAFGVATEFVFRAHSIRPSMFGGTIYFTMDKLPDIVRFANKFYEKQDPKSGLFFGFRAHPSVDRTAVVALLFYYGTRAEGESFFADLLSIDAAATKTDMMSYADIQAMGNIEPISHGRKNIDGAAVTFPLPMERYLAVYDHFDHILQSYPEAKSSEIVFELLPYAKAAEVPLDATAATNRGPYCNIGLILCWSNPELDRRIVTLKHAILEIFTPEASAKDESYAEKYPNYAGHDVHASQLFRDNLDRLRALKKRYDLENIFRHWHDLLR</sequence>
<dbReference type="VEuPathDB" id="FungiDB:ASPVEDRAFT_166004"/>
<dbReference type="PANTHER" id="PTHR42973:SF39">
    <property type="entry name" value="FAD-BINDING PCMH-TYPE DOMAIN-CONTAINING PROTEIN"/>
    <property type="match status" value="1"/>
</dbReference>
<dbReference type="InterPro" id="IPR006094">
    <property type="entry name" value="Oxid_FAD_bind_N"/>
</dbReference>
<comment type="cofactor">
    <cofactor evidence="1">
        <name>FAD</name>
        <dbReference type="ChEBI" id="CHEBI:57692"/>
    </cofactor>
</comment>
<feature type="domain" description="FAD-binding PCMH-type" evidence="6">
    <location>
        <begin position="42"/>
        <end position="212"/>
    </location>
</feature>
<dbReference type="OrthoDB" id="415825at2759"/>
<dbReference type="Pfam" id="PF01565">
    <property type="entry name" value="FAD_binding_4"/>
    <property type="match status" value="1"/>
</dbReference>
<dbReference type="PANTHER" id="PTHR42973">
    <property type="entry name" value="BINDING OXIDOREDUCTASE, PUTATIVE (AFU_ORTHOLOGUE AFUA_1G17690)-RELATED"/>
    <property type="match status" value="1"/>
</dbReference>
<dbReference type="InterPro" id="IPR012951">
    <property type="entry name" value="BBE"/>
</dbReference>
<evidence type="ECO:0000313" key="8">
    <source>
        <dbReference type="Proteomes" id="UP000184073"/>
    </source>
</evidence>
<organism evidence="7 8">
    <name type="scientific">Aspergillus versicolor CBS 583.65</name>
    <dbReference type="NCBI Taxonomy" id="1036611"/>
    <lineage>
        <taxon>Eukaryota</taxon>
        <taxon>Fungi</taxon>
        <taxon>Dikarya</taxon>
        <taxon>Ascomycota</taxon>
        <taxon>Pezizomycotina</taxon>
        <taxon>Eurotiomycetes</taxon>
        <taxon>Eurotiomycetidae</taxon>
        <taxon>Eurotiales</taxon>
        <taxon>Aspergillaceae</taxon>
        <taxon>Aspergillus</taxon>
        <taxon>Aspergillus subgen. Nidulantes</taxon>
    </lineage>
</organism>
<dbReference type="Gene3D" id="3.30.43.10">
    <property type="entry name" value="Uridine Diphospho-n-acetylenolpyruvylglucosamine Reductase, domain 2"/>
    <property type="match status" value="1"/>
</dbReference>
<reference evidence="8" key="1">
    <citation type="journal article" date="2017" name="Genome Biol.">
        <title>Comparative genomics reveals high biological diversity and specific adaptations in the industrially and medically important fungal genus Aspergillus.</title>
        <authorList>
            <person name="de Vries R.P."/>
            <person name="Riley R."/>
            <person name="Wiebenga A."/>
            <person name="Aguilar-Osorio G."/>
            <person name="Amillis S."/>
            <person name="Uchima C.A."/>
            <person name="Anderluh G."/>
            <person name="Asadollahi M."/>
            <person name="Askin M."/>
            <person name="Barry K."/>
            <person name="Battaglia E."/>
            <person name="Bayram O."/>
            <person name="Benocci T."/>
            <person name="Braus-Stromeyer S.A."/>
            <person name="Caldana C."/>
            <person name="Canovas D."/>
            <person name="Cerqueira G.C."/>
            <person name="Chen F."/>
            <person name="Chen W."/>
            <person name="Choi C."/>
            <person name="Clum A."/>
            <person name="Dos Santos R.A."/>
            <person name="Damasio A.R."/>
            <person name="Diallinas G."/>
            <person name="Emri T."/>
            <person name="Fekete E."/>
            <person name="Flipphi M."/>
            <person name="Freyberg S."/>
            <person name="Gallo A."/>
            <person name="Gournas C."/>
            <person name="Habgood R."/>
            <person name="Hainaut M."/>
            <person name="Harispe M.L."/>
            <person name="Henrissat B."/>
            <person name="Hilden K.S."/>
            <person name="Hope R."/>
            <person name="Hossain A."/>
            <person name="Karabika E."/>
            <person name="Karaffa L."/>
            <person name="Karanyi Z."/>
            <person name="Krasevec N."/>
            <person name="Kuo A."/>
            <person name="Kusch H."/>
            <person name="LaButti K."/>
            <person name="Lagendijk E.L."/>
            <person name="Lapidus A."/>
            <person name="Levasseur A."/>
            <person name="Lindquist E."/>
            <person name="Lipzen A."/>
            <person name="Logrieco A.F."/>
            <person name="MacCabe A."/>
            <person name="Maekelae M.R."/>
            <person name="Malavazi I."/>
            <person name="Melin P."/>
            <person name="Meyer V."/>
            <person name="Mielnichuk N."/>
            <person name="Miskei M."/>
            <person name="Molnar A.P."/>
            <person name="Mule G."/>
            <person name="Ngan C.Y."/>
            <person name="Orejas M."/>
            <person name="Orosz E."/>
            <person name="Ouedraogo J.P."/>
            <person name="Overkamp K.M."/>
            <person name="Park H.-S."/>
            <person name="Perrone G."/>
            <person name="Piumi F."/>
            <person name="Punt P.J."/>
            <person name="Ram A.F."/>
            <person name="Ramon A."/>
            <person name="Rauscher S."/>
            <person name="Record E."/>
            <person name="Riano-Pachon D.M."/>
            <person name="Robert V."/>
            <person name="Roehrig J."/>
            <person name="Ruller R."/>
            <person name="Salamov A."/>
            <person name="Salih N.S."/>
            <person name="Samson R.A."/>
            <person name="Sandor E."/>
            <person name="Sanguinetti M."/>
            <person name="Schuetze T."/>
            <person name="Sepcic K."/>
            <person name="Shelest E."/>
            <person name="Sherlock G."/>
            <person name="Sophianopoulou V."/>
            <person name="Squina F.M."/>
            <person name="Sun H."/>
            <person name="Susca A."/>
            <person name="Todd R.B."/>
            <person name="Tsang A."/>
            <person name="Unkles S.E."/>
            <person name="van de Wiele N."/>
            <person name="van Rossen-Uffink D."/>
            <person name="Oliveira J.V."/>
            <person name="Vesth T.C."/>
            <person name="Visser J."/>
            <person name="Yu J.-H."/>
            <person name="Zhou M."/>
            <person name="Andersen M.R."/>
            <person name="Archer D.B."/>
            <person name="Baker S.E."/>
            <person name="Benoit I."/>
            <person name="Brakhage A.A."/>
            <person name="Braus G.H."/>
            <person name="Fischer R."/>
            <person name="Frisvad J.C."/>
            <person name="Goldman G.H."/>
            <person name="Houbraken J."/>
            <person name="Oakley B."/>
            <person name="Pocsi I."/>
            <person name="Scazzocchio C."/>
            <person name="Seiboth B."/>
            <person name="vanKuyk P.A."/>
            <person name="Wortman J."/>
            <person name="Dyer P.S."/>
            <person name="Grigoriev I.V."/>
        </authorList>
    </citation>
    <scope>NUCLEOTIDE SEQUENCE [LARGE SCALE GENOMIC DNA]</scope>
    <source>
        <strain evidence="8">CBS 583.65</strain>
    </source>
</reference>
<dbReference type="Proteomes" id="UP000184073">
    <property type="component" value="Unassembled WGS sequence"/>
</dbReference>
<dbReference type="SUPFAM" id="SSF56176">
    <property type="entry name" value="FAD-binding/transporter-associated domain-like"/>
    <property type="match status" value="1"/>
</dbReference>
<keyword evidence="4" id="KW-0274">FAD</keyword>
<dbReference type="RefSeq" id="XP_040666625.1">
    <property type="nucleotide sequence ID" value="XM_040808643.1"/>
</dbReference>
<keyword evidence="5" id="KW-0560">Oxidoreductase</keyword>
<accession>A0A1L9PHE1</accession>
<evidence type="ECO:0000256" key="5">
    <source>
        <dbReference type="ARBA" id="ARBA00023002"/>
    </source>
</evidence>
<dbReference type="InterPro" id="IPR050416">
    <property type="entry name" value="FAD-linked_Oxidoreductase"/>
</dbReference>
<dbReference type="STRING" id="1036611.A0A1L9PHE1"/>
<dbReference type="Gene3D" id="3.30.465.10">
    <property type="match status" value="1"/>
</dbReference>
<gene>
    <name evidence="7" type="ORF">ASPVEDRAFT_166004</name>
</gene>
<dbReference type="PROSITE" id="PS51387">
    <property type="entry name" value="FAD_PCMH"/>
    <property type="match status" value="1"/>
</dbReference>
<dbReference type="InterPro" id="IPR036318">
    <property type="entry name" value="FAD-bd_PCMH-like_sf"/>
</dbReference>
<dbReference type="EMBL" id="KV878127">
    <property type="protein sequence ID" value="OJJ00863.1"/>
    <property type="molecule type" value="Genomic_DNA"/>
</dbReference>
<dbReference type="GO" id="GO:0016491">
    <property type="term" value="F:oxidoreductase activity"/>
    <property type="evidence" value="ECO:0007669"/>
    <property type="project" value="UniProtKB-KW"/>
</dbReference>
<evidence type="ECO:0000256" key="3">
    <source>
        <dbReference type="ARBA" id="ARBA00022630"/>
    </source>
</evidence>
<evidence type="ECO:0000313" key="7">
    <source>
        <dbReference type="EMBL" id="OJJ00863.1"/>
    </source>
</evidence>
<protein>
    <recommendedName>
        <fullName evidence="6">FAD-binding PCMH-type domain-containing protein</fullName>
    </recommendedName>
</protein>
<dbReference type="InterPro" id="IPR016166">
    <property type="entry name" value="FAD-bd_PCMH"/>
</dbReference>
<dbReference type="GO" id="GO:0071949">
    <property type="term" value="F:FAD binding"/>
    <property type="evidence" value="ECO:0007669"/>
    <property type="project" value="InterPro"/>
</dbReference>
<dbReference type="InterPro" id="IPR016169">
    <property type="entry name" value="FAD-bd_PCMH_sub2"/>
</dbReference>
<name>A0A1L9PHE1_ASPVE</name>
<comment type="similarity">
    <text evidence="2">Belongs to the oxygen-dependent FAD-linked oxidoreductase family.</text>
</comment>
<evidence type="ECO:0000256" key="1">
    <source>
        <dbReference type="ARBA" id="ARBA00001974"/>
    </source>
</evidence>
<evidence type="ECO:0000259" key="6">
    <source>
        <dbReference type="PROSITE" id="PS51387"/>
    </source>
</evidence>
<dbReference type="GeneID" id="63724154"/>
<evidence type="ECO:0000256" key="2">
    <source>
        <dbReference type="ARBA" id="ARBA00005466"/>
    </source>
</evidence>